<keyword evidence="2" id="KW-1185">Reference proteome</keyword>
<organism evidence="1 2">
    <name type="scientific">Araneus ventricosus</name>
    <name type="common">Orbweaver spider</name>
    <name type="synonym">Epeira ventricosa</name>
    <dbReference type="NCBI Taxonomy" id="182803"/>
    <lineage>
        <taxon>Eukaryota</taxon>
        <taxon>Metazoa</taxon>
        <taxon>Ecdysozoa</taxon>
        <taxon>Arthropoda</taxon>
        <taxon>Chelicerata</taxon>
        <taxon>Arachnida</taxon>
        <taxon>Araneae</taxon>
        <taxon>Araneomorphae</taxon>
        <taxon>Entelegynae</taxon>
        <taxon>Araneoidea</taxon>
        <taxon>Araneidae</taxon>
        <taxon>Araneus</taxon>
    </lineage>
</organism>
<protein>
    <submittedName>
        <fullName evidence="1">Uncharacterized protein</fullName>
    </submittedName>
</protein>
<dbReference type="Proteomes" id="UP000499080">
    <property type="component" value="Unassembled WGS sequence"/>
</dbReference>
<comment type="caution">
    <text evidence="1">The sequence shown here is derived from an EMBL/GenBank/DDBJ whole genome shotgun (WGS) entry which is preliminary data.</text>
</comment>
<gene>
    <name evidence="1" type="ORF">AVEN_95701_1</name>
</gene>
<evidence type="ECO:0000313" key="2">
    <source>
        <dbReference type="Proteomes" id="UP000499080"/>
    </source>
</evidence>
<reference evidence="1 2" key="1">
    <citation type="journal article" date="2019" name="Sci. Rep.">
        <title>Orb-weaving spider Araneus ventricosus genome elucidates the spidroin gene catalogue.</title>
        <authorList>
            <person name="Kono N."/>
            <person name="Nakamura H."/>
            <person name="Ohtoshi R."/>
            <person name="Moran D.A.P."/>
            <person name="Shinohara A."/>
            <person name="Yoshida Y."/>
            <person name="Fujiwara M."/>
            <person name="Mori M."/>
            <person name="Tomita M."/>
            <person name="Arakawa K."/>
        </authorList>
    </citation>
    <scope>NUCLEOTIDE SEQUENCE [LARGE SCALE GENOMIC DNA]</scope>
</reference>
<name>A0A4Y2BB61_ARAVE</name>
<accession>A0A4Y2BB61</accession>
<sequence>MIATNIPGIYIIYSTGSAIKGHEDWGCEESWCGSNHVKTLSPRTGSILLQRYPANYVRRGAQEIAAGGRLIVFVECCFVLLEDNCGNRGFK</sequence>
<evidence type="ECO:0000313" key="1">
    <source>
        <dbReference type="EMBL" id="GBL89430.1"/>
    </source>
</evidence>
<dbReference type="EMBL" id="BGPR01082978">
    <property type="protein sequence ID" value="GBL89430.1"/>
    <property type="molecule type" value="Genomic_DNA"/>
</dbReference>
<dbReference type="AlphaFoldDB" id="A0A4Y2BB61"/>
<proteinExistence type="predicted"/>